<reference evidence="1" key="1">
    <citation type="submission" date="2021-05" db="EMBL/GenBank/DDBJ databases">
        <title>Comparative genomics of three Colletotrichum scovillei strains and genetic complementation revealed genes involved fungal growth and virulence on chili pepper.</title>
        <authorList>
            <person name="Hsieh D.-K."/>
            <person name="Chuang S.-C."/>
            <person name="Chen C.-Y."/>
            <person name="Chao Y.-T."/>
            <person name="Lu M.-Y.J."/>
            <person name="Lee M.-H."/>
            <person name="Shih M.-C."/>
        </authorList>
    </citation>
    <scope>NUCLEOTIDE SEQUENCE</scope>
    <source>
        <strain evidence="1">Coll-153</strain>
    </source>
</reference>
<dbReference type="AlphaFoldDB" id="A0A9P7R921"/>
<feature type="non-terminal residue" evidence="1">
    <location>
        <position position="32"/>
    </location>
</feature>
<organism evidence="1 2">
    <name type="scientific">Colletotrichum scovillei</name>
    <dbReference type="NCBI Taxonomy" id="1209932"/>
    <lineage>
        <taxon>Eukaryota</taxon>
        <taxon>Fungi</taxon>
        <taxon>Dikarya</taxon>
        <taxon>Ascomycota</taxon>
        <taxon>Pezizomycotina</taxon>
        <taxon>Sordariomycetes</taxon>
        <taxon>Hypocreomycetidae</taxon>
        <taxon>Glomerellales</taxon>
        <taxon>Glomerellaceae</taxon>
        <taxon>Colletotrichum</taxon>
        <taxon>Colletotrichum acutatum species complex</taxon>
    </lineage>
</organism>
<evidence type="ECO:0000313" key="2">
    <source>
        <dbReference type="Proteomes" id="UP000699042"/>
    </source>
</evidence>
<dbReference type="EMBL" id="JAESDN010000003">
    <property type="protein sequence ID" value="KAG7053118.1"/>
    <property type="molecule type" value="Genomic_DNA"/>
</dbReference>
<sequence length="32" mass="3836">MGIERCKCSLTPFKFVQNAHRHLKAPWHAWQD</sequence>
<evidence type="ECO:0000313" key="1">
    <source>
        <dbReference type="EMBL" id="KAG7053118.1"/>
    </source>
</evidence>
<proteinExistence type="predicted"/>
<name>A0A9P7R921_9PEZI</name>
<protein>
    <submittedName>
        <fullName evidence="1">Uncharacterized protein</fullName>
    </submittedName>
</protein>
<keyword evidence="2" id="KW-1185">Reference proteome</keyword>
<dbReference type="Proteomes" id="UP000699042">
    <property type="component" value="Unassembled WGS sequence"/>
</dbReference>
<gene>
    <name evidence="1" type="ORF">JMJ77_000210</name>
</gene>
<accession>A0A9P7R921</accession>
<comment type="caution">
    <text evidence="1">The sequence shown here is derived from an EMBL/GenBank/DDBJ whole genome shotgun (WGS) entry which is preliminary data.</text>
</comment>